<dbReference type="RefSeq" id="WP_268823665.1">
    <property type="nucleotide sequence ID" value="NZ_CAJMXV010000011.1"/>
</dbReference>
<sequence>MPDAGISVSAITRSVTASAARRGDVSPKDELRAIARALNKVAAQARNEASREVRALGYNMRASAIKKSFRVHGASRNKLAVSLVATGAPIPIINYGARQTAKGVTVRVKNGRKLLPHAFIATMQSGHRGVFQRVGRAHRKVKKEGRKAYMSGLPIRELYGPAIPDALGNDAVEKAMARIIEQKYPRILEYELSRMAK</sequence>
<dbReference type="InterPro" id="IPR010633">
    <property type="entry name" value="Phage_lambda_GpZ"/>
</dbReference>
<dbReference type="Pfam" id="PF06763">
    <property type="entry name" value="Minor_tail_Z"/>
    <property type="match status" value="1"/>
</dbReference>
<protein>
    <submittedName>
        <fullName evidence="1">Minor tail protein Z (GPZ)</fullName>
    </submittedName>
</protein>
<reference evidence="1 2" key="1">
    <citation type="submission" date="2018-05" db="EMBL/GenBank/DDBJ databases">
        <title>Genomic Encyclopedia of Type Strains, Phase IV (KMG-V): Genome sequencing to study the core and pangenomes of soil and plant-associated prokaryotes.</title>
        <authorList>
            <person name="Whitman W."/>
        </authorList>
    </citation>
    <scope>NUCLEOTIDE SEQUENCE [LARGE SCALE GENOMIC DNA]</scope>
    <source>
        <strain evidence="1 2">SIr-6563</strain>
    </source>
</reference>
<comment type="caution">
    <text evidence="1">The sequence shown here is derived from an EMBL/GenBank/DDBJ whole genome shotgun (WGS) entry which is preliminary data.</text>
</comment>
<gene>
    <name evidence="1" type="ORF">C7400_12033</name>
</gene>
<proteinExistence type="predicted"/>
<organism evidence="1 2">
    <name type="scientific">Paraburkholderia tropica</name>
    <dbReference type="NCBI Taxonomy" id="92647"/>
    <lineage>
        <taxon>Bacteria</taxon>
        <taxon>Pseudomonadati</taxon>
        <taxon>Pseudomonadota</taxon>
        <taxon>Betaproteobacteria</taxon>
        <taxon>Burkholderiales</taxon>
        <taxon>Burkholderiaceae</taxon>
        <taxon>Paraburkholderia</taxon>
    </lineage>
</organism>
<accession>A0ABX5MID0</accession>
<evidence type="ECO:0000313" key="1">
    <source>
        <dbReference type="EMBL" id="PXX10765.1"/>
    </source>
</evidence>
<keyword evidence="2" id="KW-1185">Reference proteome</keyword>
<name>A0ABX5MID0_9BURK</name>
<dbReference type="Proteomes" id="UP000247515">
    <property type="component" value="Unassembled WGS sequence"/>
</dbReference>
<dbReference type="EMBL" id="QJJV01000020">
    <property type="protein sequence ID" value="PXX10765.1"/>
    <property type="molecule type" value="Genomic_DNA"/>
</dbReference>
<evidence type="ECO:0000313" key="2">
    <source>
        <dbReference type="Proteomes" id="UP000247515"/>
    </source>
</evidence>